<keyword evidence="3" id="KW-1185">Reference proteome</keyword>
<evidence type="ECO:0000313" key="3">
    <source>
        <dbReference type="Proteomes" id="UP000225277"/>
    </source>
</evidence>
<dbReference type="GeneID" id="35598041"/>
<dbReference type="Pfam" id="PF00106">
    <property type="entry name" value="adh_short"/>
    <property type="match status" value="1"/>
</dbReference>
<dbReference type="PANTHER" id="PTHR43157:SF31">
    <property type="entry name" value="PHOSPHATIDYLINOSITOL-GLYCAN BIOSYNTHESIS CLASS F PROTEIN"/>
    <property type="match status" value="1"/>
</dbReference>
<name>A0A2D3UR78_9PEZI</name>
<proteinExistence type="predicted"/>
<dbReference type="OrthoDB" id="542013at2759"/>
<dbReference type="Gene3D" id="3.40.50.720">
    <property type="entry name" value="NAD(P)-binding Rossmann-like Domain"/>
    <property type="match status" value="1"/>
</dbReference>
<dbReference type="InterPro" id="IPR002347">
    <property type="entry name" value="SDR_fam"/>
</dbReference>
<keyword evidence="2" id="KW-0413">Isomerase</keyword>
<evidence type="ECO:0000313" key="2">
    <source>
        <dbReference type="EMBL" id="CZT16998.1"/>
    </source>
</evidence>
<dbReference type="PRINTS" id="PR00081">
    <property type="entry name" value="GDHRDH"/>
</dbReference>
<dbReference type="GO" id="GO:0016491">
    <property type="term" value="F:oxidoreductase activity"/>
    <property type="evidence" value="ECO:0007669"/>
    <property type="project" value="UniProtKB-KW"/>
</dbReference>
<dbReference type="AlphaFoldDB" id="A0A2D3UR78"/>
<accession>A0A2D3UR78</accession>
<dbReference type="SUPFAM" id="SSF51735">
    <property type="entry name" value="NAD(P)-binding Rossmann-fold domains"/>
    <property type="match status" value="1"/>
</dbReference>
<organism evidence="2 3">
    <name type="scientific">Ramularia collo-cygni</name>
    <dbReference type="NCBI Taxonomy" id="112498"/>
    <lineage>
        <taxon>Eukaryota</taxon>
        <taxon>Fungi</taxon>
        <taxon>Dikarya</taxon>
        <taxon>Ascomycota</taxon>
        <taxon>Pezizomycotina</taxon>
        <taxon>Dothideomycetes</taxon>
        <taxon>Dothideomycetidae</taxon>
        <taxon>Mycosphaerellales</taxon>
        <taxon>Mycosphaerellaceae</taxon>
        <taxon>Ramularia</taxon>
    </lineage>
</organism>
<evidence type="ECO:0000256" key="1">
    <source>
        <dbReference type="ARBA" id="ARBA00023002"/>
    </source>
</evidence>
<dbReference type="RefSeq" id="XP_023623891.1">
    <property type="nucleotide sequence ID" value="XM_023768123.1"/>
</dbReference>
<reference evidence="2 3" key="1">
    <citation type="submission" date="2016-03" db="EMBL/GenBank/DDBJ databases">
        <authorList>
            <person name="Ploux O."/>
        </authorList>
    </citation>
    <scope>NUCLEOTIDE SEQUENCE [LARGE SCALE GENOMIC DNA]</scope>
    <source>
        <strain evidence="2 3">URUG2</strain>
    </source>
</reference>
<dbReference type="Proteomes" id="UP000225277">
    <property type="component" value="Unassembled WGS sequence"/>
</dbReference>
<keyword evidence="1" id="KW-0560">Oxidoreductase</keyword>
<sequence>MSLDILREVPSFLYRQLFTTPPTPTKDCTGKTIIVTGANVGLGKEAARHFVQLNAQKVIIACRSIEKGESAKEDIEASTGRKGVVEVWQLDLQSYDSVRAFAKRAESLDRLDILLENAGISTAKYVEVPGTGMESTIVVNVVATFLLALLMIPAMQKTSKKHNTIPTLTIVSSEVHFFTSFPERKASSIFATLSSKHEARMADRYNVSKMLEVLTCREIAKEHPVSQTNVTLNFVNPGFCHSELMRDMMNPILVVIKKILCRTTEVGSRTLVHAALSGPESHGKYHSDSQIAECARLVEGPEGPEMQRRVWGELSSILENIEPGVTKVLDN</sequence>
<gene>
    <name evidence="2" type="ORF">RCC_02830</name>
</gene>
<dbReference type="STRING" id="112498.A0A2D3UR78"/>
<dbReference type="GO" id="GO:0016853">
    <property type="term" value="F:isomerase activity"/>
    <property type="evidence" value="ECO:0007669"/>
    <property type="project" value="UniProtKB-KW"/>
</dbReference>
<dbReference type="InterPro" id="IPR036291">
    <property type="entry name" value="NAD(P)-bd_dom_sf"/>
</dbReference>
<dbReference type="PANTHER" id="PTHR43157">
    <property type="entry name" value="PHOSPHATIDYLINOSITOL-GLYCAN BIOSYNTHESIS CLASS F PROTEIN-RELATED"/>
    <property type="match status" value="1"/>
</dbReference>
<dbReference type="EMBL" id="FJUY01000003">
    <property type="protein sequence ID" value="CZT16998.1"/>
    <property type="molecule type" value="Genomic_DNA"/>
</dbReference>
<protein>
    <submittedName>
        <fullName evidence="2">Related to enoyl-CoA hydratase/isomerase</fullName>
    </submittedName>
</protein>